<keyword evidence="4" id="KW-1185">Reference proteome</keyword>
<dbReference type="AlphaFoldDB" id="A0A1H0RC39"/>
<evidence type="ECO:0000259" key="2">
    <source>
        <dbReference type="Pfam" id="PF07811"/>
    </source>
</evidence>
<accession>A0A1H0RC39</accession>
<dbReference type="EMBL" id="LT629711">
    <property type="protein sequence ID" value="SDP26488.1"/>
    <property type="molecule type" value="Genomic_DNA"/>
</dbReference>
<proteinExistence type="predicted"/>
<feature type="domain" description="TadE-like" evidence="2">
    <location>
        <begin position="16"/>
        <end position="58"/>
    </location>
</feature>
<keyword evidence="1" id="KW-1133">Transmembrane helix</keyword>
<evidence type="ECO:0000313" key="4">
    <source>
        <dbReference type="Proteomes" id="UP000199077"/>
    </source>
</evidence>
<protein>
    <submittedName>
        <fullName evidence="3">TadE-like protein</fullName>
    </submittedName>
</protein>
<dbReference type="STRING" id="443156.SAMN04489867_1897"/>
<keyword evidence="1" id="KW-0812">Transmembrane</keyword>
<reference evidence="4" key="1">
    <citation type="submission" date="2016-10" db="EMBL/GenBank/DDBJ databases">
        <authorList>
            <person name="Varghese N."/>
            <person name="Submissions S."/>
        </authorList>
    </citation>
    <scope>NUCLEOTIDE SEQUENCE [LARGE SCALE GENOMIC DNA]</scope>
    <source>
        <strain evidence="4">DSM 22329</strain>
    </source>
</reference>
<keyword evidence="1" id="KW-0472">Membrane</keyword>
<evidence type="ECO:0000256" key="1">
    <source>
        <dbReference type="SAM" id="Phobius"/>
    </source>
</evidence>
<feature type="transmembrane region" description="Helical" evidence="1">
    <location>
        <begin position="16"/>
        <end position="37"/>
    </location>
</feature>
<dbReference type="Pfam" id="PF07811">
    <property type="entry name" value="TadE"/>
    <property type="match status" value="1"/>
</dbReference>
<gene>
    <name evidence="3" type="ORF">SAMN04489867_1897</name>
</gene>
<dbReference type="Proteomes" id="UP000199077">
    <property type="component" value="Chromosome I"/>
</dbReference>
<name>A0A1H0RC39_9MICO</name>
<organism evidence="3 4">
    <name type="scientific">Pedococcus dokdonensis</name>
    <dbReference type="NCBI Taxonomy" id="443156"/>
    <lineage>
        <taxon>Bacteria</taxon>
        <taxon>Bacillati</taxon>
        <taxon>Actinomycetota</taxon>
        <taxon>Actinomycetes</taxon>
        <taxon>Micrococcales</taxon>
        <taxon>Intrasporangiaceae</taxon>
        <taxon>Pedococcus</taxon>
    </lineage>
</organism>
<evidence type="ECO:0000313" key="3">
    <source>
        <dbReference type="EMBL" id="SDP26488.1"/>
    </source>
</evidence>
<sequence>MVRCRMGRRGNRRERGAVAVETAFVAMLLISMLYSIAETSFLLRDGMVVASASRAGARIGSSLPRTTGFATQAKDQVEDAMAGMQTNRIDKVWVYKADATTGARPSSCSSNCLSYTGTSGTLVATGGSWAPTAQNACAGEQDQLGVYVEYRYPSRLGFLWNNKVLAETTTMRLEPYTSLGACKP</sequence>
<dbReference type="InterPro" id="IPR012495">
    <property type="entry name" value="TadE-like_dom"/>
</dbReference>